<reference evidence="3" key="1">
    <citation type="submission" date="2023-08" db="EMBL/GenBank/DDBJ databases">
        <title>Reference Genome Resource for the Citrus Pathogen Phytophthora citrophthora.</title>
        <authorList>
            <person name="Moller H."/>
            <person name="Coetzee B."/>
            <person name="Rose L.J."/>
            <person name="Van Niekerk J.M."/>
        </authorList>
    </citation>
    <scope>NUCLEOTIDE SEQUENCE</scope>
    <source>
        <strain evidence="3">STE-U-9442</strain>
    </source>
</reference>
<feature type="transmembrane region" description="Helical" evidence="2">
    <location>
        <begin position="153"/>
        <end position="171"/>
    </location>
</feature>
<sequence length="318" mass="35987">MATHTQPDNGLFILWPIFEHPIVTSNMLVSALRRPSVRLSLLARRSHNDPSQVLRFFSSIAPAGKKPEKEEEEELTNTKLWDNVLANHPEHNEPQGGDLLYEYPQKSYFGYMSAGSLAHIAFWSWLKGYEQSLVEMHPVLGEPTFFSFISDDFGSSMGFGMSILLAGLIGFHARRTVARISVVAGGDKLRFTTHKFFGDFGKPIDVPISYVSANPNTKNNIILKLANTRGFFLVDTKGKFYNREKLERMITFRTNFKDHEKMMEKKTTIEVRTDLPRVDLKAEAAQASANRKLPSRPRSKARQGNLLKKNGKKGGKKK</sequence>
<name>A0AAD9GMP1_9STRA</name>
<dbReference type="InterPro" id="IPR045325">
    <property type="entry name" value="TMEM70/TMEM186/TMEM223"/>
</dbReference>
<feature type="compositionally biased region" description="Basic residues" evidence="1">
    <location>
        <begin position="309"/>
        <end position="318"/>
    </location>
</feature>
<protein>
    <recommendedName>
        <fullName evidence="5">Transmembrane protein 223</fullName>
    </recommendedName>
</protein>
<keyword evidence="2" id="KW-0472">Membrane</keyword>
<dbReference type="InterPro" id="IPR026100">
    <property type="entry name" value="Tmem223"/>
</dbReference>
<keyword evidence="4" id="KW-1185">Reference proteome</keyword>
<gene>
    <name evidence="3" type="ORF">P3T76_007127</name>
</gene>
<dbReference type="EMBL" id="JASMQC010000012">
    <property type="protein sequence ID" value="KAK1941261.1"/>
    <property type="molecule type" value="Genomic_DNA"/>
</dbReference>
<dbReference type="PANTHER" id="PTHR14549:SF2">
    <property type="entry name" value="TRANSMEMBRANE PROTEIN 223"/>
    <property type="match status" value="1"/>
</dbReference>
<dbReference type="PANTHER" id="PTHR14549">
    <property type="entry name" value="TRANSMEMBRANE PROTEIN 223"/>
    <property type="match status" value="1"/>
</dbReference>
<evidence type="ECO:0000256" key="2">
    <source>
        <dbReference type="SAM" id="Phobius"/>
    </source>
</evidence>
<evidence type="ECO:0000256" key="1">
    <source>
        <dbReference type="SAM" id="MobiDB-lite"/>
    </source>
</evidence>
<feature type="region of interest" description="Disordered" evidence="1">
    <location>
        <begin position="284"/>
        <end position="318"/>
    </location>
</feature>
<feature type="transmembrane region" description="Helical" evidence="2">
    <location>
        <begin position="12"/>
        <end position="32"/>
    </location>
</feature>
<keyword evidence="2" id="KW-0812">Transmembrane</keyword>
<accession>A0AAD9GMP1</accession>
<keyword evidence="2" id="KW-1133">Transmembrane helix</keyword>
<feature type="transmembrane region" description="Helical" evidence="2">
    <location>
        <begin position="108"/>
        <end position="126"/>
    </location>
</feature>
<evidence type="ECO:0008006" key="5">
    <source>
        <dbReference type="Google" id="ProtNLM"/>
    </source>
</evidence>
<organism evidence="3 4">
    <name type="scientific">Phytophthora citrophthora</name>
    <dbReference type="NCBI Taxonomy" id="4793"/>
    <lineage>
        <taxon>Eukaryota</taxon>
        <taxon>Sar</taxon>
        <taxon>Stramenopiles</taxon>
        <taxon>Oomycota</taxon>
        <taxon>Peronosporomycetes</taxon>
        <taxon>Peronosporales</taxon>
        <taxon>Peronosporaceae</taxon>
        <taxon>Phytophthora</taxon>
    </lineage>
</organism>
<dbReference type="Proteomes" id="UP001259832">
    <property type="component" value="Unassembled WGS sequence"/>
</dbReference>
<evidence type="ECO:0000313" key="4">
    <source>
        <dbReference type="Proteomes" id="UP001259832"/>
    </source>
</evidence>
<comment type="caution">
    <text evidence="3">The sequence shown here is derived from an EMBL/GenBank/DDBJ whole genome shotgun (WGS) entry which is preliminary data.</text>
</comment>
<dbReference type="AlphaFoldDB" id="A0AAD9GMP1"/>
<dbReference type="Pfam" id="PF06979">
    <property type="entry name" value="TMEM70"/>
    <property type="match status" value="1"/>
</dbReference>
<evidence type="ECO:0000313" key="3">
    <source>
        <dbReference type="EMBL" id="KAK1941261.1"/>
    </source>
</evidence>
<proteinExistence type="predicted"/>